<evidence type="ECO:0000313" key="4">
    <source>
        <dbReference type="EMBL" id="CAC5410236.1"/>
    </source>
</evidence>
<dbReference type="Proteomes" id="UP000507470">
    <property type="component" value="Unassembled WGS sequence"/>
</dbReference>
<dbReference type="EMBL" id="CACVKT020007755">
    <property type="protein sequence ID" value="CAC5410236.1"/>
    <property type="molecule type" value="Genomic_DNA"/>
</dbReference>
<dbReference type="Gene3D" id="2.60.40.10">
    <property type="entry name" value="Immunoglobulins"/>
    <property type="match status" value="1"/>
</dbReference>
<gene>
    <name evidence="4" type="ORF">MCOR_43438</name>
</gene>
<keyword evidence="5" id="KW-1185">Reference proteome</keyword>
<evidence type="ECO:0000256" key="2">
    <source>
        <dbReference type="SAM" id="SignalP"/>
    </source>
</evidence>
<organism evidence="4 5">
    <name type="scientific">Mytilus coruscus</name>
    <name type="common">Sea mussel</name>
    <dbReference type="NCBI Taxonomy" id="42192"/>
    <lineage>
        <taxon>Eukaryota</taxon>
        <taxon>Metazoa</taxon>
        <taxon>Spiralia</taxon>
        <taxon>Lophotrochozoa</taxon>
        <taxon>Mollusca</taxon>
        <taxon>Bivalvia</taxon>
        <taxon>Autobranchia</taxon>
        <taxon>Pteriomorphia</taxon>
        <taxon>Mytilida</taxon>
        <taxon>Mytiloidea</taxon>
        <taxon>Mytilidae</taxon>
        <taxon>Mytilinae</taxon>
        <taxon>Mytilus</taxon>
    </lineage>
</organism>
<feature type="domain" description="Ig-like" evidence="3">
    <location>
        <begin position="19"/>
        <end position="104"/>
    </location>
</feature>
<accession>A0A6J8DQC0</accession>
<reference evidence="4 5" key="1">
    <citation type="submission" date="2020-06" db="EMBL/GenBank/DDBJ databases">
        <authorList>
            <person name="Li R."/>
            <person name="Bekaert M."/>
        </authorList>
    </citation>
    <scope>NUCLEOTIDE SEQUENCE [LARGE SCALE GENOMIC DNA]</scope>
    <source>
        <strain evidence="5">wild</strain>
    </source>
</reference>
<dbReference type="OrthoDB" id="10412851at2759"/>
<feature type="signal peptide" evidence="2">
    <location>
        <begin position="1"/>
        <end position="19"/>
    </location>
</feature>
<dbReference type="InterPro" id="IPR036179">
    <property type="entry name" value="Ig-like_dom_sf"/>
</dbReference>
<dbReference type="AlphaFoldDB" id="A0A6J8DQC0"/>
<dbReference type="InterPro" id="IPR007110">
    <property type="entry name" value="Ig-like_dom"/>
</dbReference>
<dbReference type="InterPro" id="IPR013783">
    <property type="entry name" value="Ig-like_fold"/>
</dbReference>
<feature type="transmembrane region" description="Helical" evidence="1">
    <location>
        <begin position="224"/>
        <end position="245"/>
    </location>
</feature>
<proteinExistence type="predicted"/>
<evidence type="ECO:0000256" key="1">
    <source>
        <dbReference type="SAM" id="Phobius"/>
    </source>
</evidence>
<keyword evidence="1" id="KW-1133">Transmembrane helix</keyword>
<keyword evidence="1" id="KW-0812">Transmembrane</keyword>
<evidence type="ECO:0000259" key="3">
    <source>
        <dbReference type="PROSITE" id="PS50835"/>
    </source>
</evidence>
<evidence type="ECO:0000313" key="5">
    <source>
        <dbReference type="Proteomes" id="UP000507470"/>
    </source>
</evidence>
<keyword evidence="2" id="KW-0732">Signal</keyword>
<sequence>MRLLNIGTFLVWIAVLAVTELTELHIDNDTKPVIYGQELSFVCSSNVTDTSSWYWFLNNNILFSSGLPGKDVDIHKYKENRVTENIRHLTISDFEFSDIQNYTCLHAFEGAWLDLTSEAYNFVFLDNSTSIETRLQGNLIIVDLFNVSPVPSCSISVKSSNIPMKEHNISKDVYLYNVSFQLNVQCNNGDIITNVQCDVGGLNLYKSVNINCPFSDDKTNPQTLAIAVTTTTALIAVVIVISVTVQRTRKLLLSGGQEKDSDADNTTNAEPLLDKNISSINIQS</sequence>
<name>A0A6J8DQC0_MYTCO</name>
<dbReference type="PROSITE" id="PS50835">
    <property type="entry name" value="IG_LIKE"/>
    <property type="match status" value="1"/>
</dbReference>
<dbReference type="SUPFAM" id="SSF48726">
    <property type="entry name" value="Immunoglobulin"/>
    <property type="match status" value="1"/>
</dbReference>
<feature type="chain" id="PRO_5026835170" description="Ig-like domain-containing protein" evidence="2">
    <location>
        <begin position="20"/>
        <end position="284"/>
    </location>
</feature>
<protein>
    <recommendedName>
        <fullName evidence="3">Ig-like domain-containing protein</fullName>
    </recommendedName>
</protein>
<keyword evidence="1" id="KW-0472">Membrane</keyword>